<keyword evidence="3" id="KW-1185">Reference proteome</keyword>
<dbReference type="AlphaFoldDB" id="A0A9Q1IJP9"/>
<evidence type="ECO:0000313" key="3">
    <source>
        <dbReference type="Proteomes" id="UP001152622"/>
    </source>
</evidence>
<organism evidence="2 3">
    <name type="scientific">Synaphobranchus kaupii</name>
    <name type="common">Kaup's arrowtooth eel</name>
    <dbReference type="NCBI Taxonomy" id="118154"/>
    <lineage>
        <taxon>Eukaryota</taxon>
        <taxon>Metazoa</taxon>
        <taxon>Chordata</taxon>
        <taxon>Craniata</taxon>
        <taxon>Vertebrata</taxon>
        <taxon>Euteleostomi</taxon>
        <taxon>Actinopterygii</taxon>
        <taxon>Neopterygii</taxon>
        <taxon>Teleostei</taxon>
        <taxon>Anguilliformes</taxon>
        <taxon>Synaphobranchidae</taxon>
        <taxon>Synaphobranchus</taxon>
    </lineage>
</organism>
<dbReference type="Proteomes" id="UP001152622">
    <property type="component" value="Chromosome 14"/>
</dbReference>
<accession>A0A9Q1IJP9</accession>
<proteinExistence type="predicted"/>
<evidence type="ECO:0000313" key="2">
    <source>
        <dbReference type="EMBL" id="KAJ8342091.1"/>
    </source>
</evidence>
<reference evidence="2" key="1">
    <citation type="journal article" date="2023" name="Science">
        <title>Genome structures resolve the early diversification of teleost fishes.</title>
        <authorList>
            <person name="Parey E."/>
            <person name="Louis A."/>
            <person name="Montfort J."/>
            <person name="Bouchez O."/>
            <person name="Roques C."/>
            <person name="Iampietro C."/>
            <person name="Lluch J."/>
            <person name="Castinel A."/>
            <person name="Donnadieu C."/>
            <person name="Desvignes T."/>
            <person name="Floi Bucao C."/>
            <person name="Jouanno E."/>
            <person name="Wen M."/>
            <person name="Mejri S."/>
            <person name="Dirks R."/>
            <person name="Jansen H."/>
            <person name="Henkel C."/>
            <person name="Chen W.J."/>
            <person name="Zahm M."/>
            <person name="Cabau C."/>
            <person name="Klopp C."/>
            <person name="Thompson A.W."/>
            <person name="Robinson-Rechavi M."/>
            <person name="Braasch I."/>
            <person name="Lecointre G."/>
            <person name="Bobe J."/>
            <person name="Postlethwait J.H."/>
            <person name="Berthelot C."/>
            <person name="Roest Crollius H."/>
            <person name="Guiguen Y."/>
        </authorList>
    </citation>
    <scope>NUCLEOTIDE SEQUENCE</scope>
    <source>
        <strain evidence="2">WJC10195</strain>
    </source>
</reference>
<feature type="compositionally biased region" description="Basic and acidic residues" evidence="1">
    <location>
        <begin position="104"/>
        <end position="116"/>
    </location>
</feature>
<protein>
    <submittedName>
        <fullName evidence="2">Uncharacterized protein</fullName>
    </submittedName>
</protein>
<feature type="compositionally biased region" description="Basic and acidic residues" evidence="1">
    <location>
        <begin position="149"/>
        <end position="163"/>
    </location>
</feature>
<feature type="region of interest" description="Disordered" evidence="1">
    <location>
        <begin position="1"/>
        <end position="185"/>
    </location>
</feature>
<feature type="compositionally biased region" description="Basic and acidic residues" evidence="1">
    <location>
        <begin position="66"/>
        <end position="80"/>
    </location>
</feature>
<feature type="compositionally biased region" description="Basic and acidic residues" evidence="1">
    <location>
        <begin position="11"/>
        <end position="51"/>
    </location>
</feature>
<name>A0A9Q1IJP9_SYNKA</name>
<evidence type="ECO:0000256" key="1">
    <source>
        <dbReference type="SAM" id="MobiDB-lite"/>
    </source>
</evidence>
<comment type="caution">
    <text evidence="2">The sequence shown here is derived from an EMBL/GenBank/DDBJ whole genome shotgun (WGS) entry which is preliminary data.</text>
</comment>
<sequence>MRKRVGGAELGVREQVEGAREDRATPTTEGGREKDQATPTLRYDERERDVITADSAAAESEDEEMDVMRGEEERERRGEEEGGTAQMNCRAQLRESMEPVTPTGRREVEGERREGGVENDNVQMGPTEGGICRAQGRGGVEAAPPGGETDLRSGEEESPDHSQPRGSADTAEGVLHSGLPRVGME</sequence>
<gene>
    <name evidence="2" type="ORF">SKAU_G00320190</name>
</gene>
<dbReference type="EMBL" id="JAINUF010000014">
    <property type="protein sequence ID" value="KAJ8342091.1"/>
    <property type="molecule type" value="Genomic_DNA"/>
</dbReference>